<reference evidence="5 6" key="1">
    <citation type="submission" date="2019-03" db="EMBL/GenBank/DDBJ databases">
        <title>Flavobacterium AR-3-4 sp. nov. isolated from arctic soil.</title>
        <authorList>
            <person name="Chaudhary D.K."/>
        </authorList>
    </citation>
    <scope>NUCLEOTIDE SEQUENCE [LARGE SCALE GENOMIC DNA]</scope>
    <source>
        <strain evidence="5 6">AR-3-4</strain>
    </source>
</reference>
<dbReference type="RefSeq" id="WP_132004797.1">
    <property type="nucleotide sequence ID" value="NZ_SMFK01000005.1"/>
</dbReference>
<dbReference type="PRINTS" id="PR00834">
    <property type="entry name" value="PROTEASES2C"/>
</dbReference>
<feature type="domain" description="PDZ" evidence="4">
    <location>
        <begin position="290"/>
        <end position="355"/>
    </location>
</feature>
<dbReference type="PROSITE" id="PS50106">
    <property type="entry name" value="PDZ"/>
    <property type="match status" value="1"/>
</dbReference>
<sequence>MKKKIIIIVLFSIIQIFSTSCSDKKKSSDFVSTDGIVTAYSGGNTEMGNKSNGIGDFVAASKAVMPAVIHIKILLKPATENTNFRQPYGTQSRSNVPAMASGSGVIISQDGYIATNNHVIENASEIKVILPDKREFSAELIGRDPNTDLALLKIKADGLPIVKLGNSDNVQIGEWVLAIGYPFSLNTTVTAGIISAKARSIGIINRPGSNNSQSNSGTTANTAIESFIQTDAAINPGNSGGALVNTAGELIGINSAIASQTGSYAGYSFAIPVNLAKKILDDLKQYGSVNRGVLGVAFPSPSDEQRYFKQQGIALGTVNGVYITNVMNNSAAAEAGLKEGDIIQSIDGTQLASSTEFSERIARHRPEDIIKLSYLRDGKIKTVSATLKKEAPTKTTSNSNKSLDQIYDKLGVSFAPLTEGQKQYFNINSGVVVTNVRMGGFFDHNGIPVGTIIAYINGKPINSSKDIDLAFLSAQRGIIQIFAIAPDGSKVIFNLSLGT</sequence>
<dbReference type="Gene3D" id="2.30.42.10">
    <property type="match status" value="2"/>
</dbReference>
<organism evidence="5 6">
    <name type="scientific">Flavobacterium cellulosilyticum</name>
    <dbReference type="NCBI Taxonomy" id="2541731"/>
    <lineage>
        <taxon>Bacteria</taxon>
        <taxon>Pseudomonadati</taxon>
        <taxon>Bacteroidota</taxon>
        <taxon>Flavobacteriia</taxon>
        <taxon>Flavobacteriales</taxon>
        <taxon>Flavobacteriaceae</taxon>
        <taxon>Flavobacterium</taxon>
    </lineage>
</organism>
<dbReference type="AlphaFoldDB" id="A0A4R5CHS4"/>
<dbReference type="Gene3D" id="2.40.10.120">
    <property type="match status" value="1"/>
</dbReference>
<dbReference type="OrthoDB" id="9758917at2"/>
<dbReference type="PANTHER" id="PTHR22939">
    <property type="entry name" value="SERINE PROTEASE FAMILY S1C HTRA-RELATED"/>
    <property type="match status" value="1"/>
</dbReference>
<dbReference type="InterPro" id="IPR009003">
    <property type="entry name" value="Peptidase_S1_PA"/>
</dbReference>
<keyword evidence="3" id="KW-0378">Hydrolase</keyword>
<dbReference type="InterPro" id="IPR001478">
    <property type="entry name" value="PDZ"/>
</dbReference>
<accession>A0A4R5CHS4</accession>
<dbReference type="SUPFAM" id="SSF50156">
    <property type="entry name" value="PDZ domain-like"/>
    <property type="match status" value="2"/>
</dbReference>
<protein>
    <submittedName>
        <fullName evidence="5">PDZ domain-containing protein</fullName>
    </submittedName>
</protein>
<dbReference type="EMBL" id="SMFK01000005">
    <property type="protein sequence ID" value="TDD96884.1"/>
    <property type="molecule type" value="Genomic_DNA"/>
</dbReference>
<dbReference type="InterPro" id="IPR001940">
    <property type="entry name" value="Peptidase_S1C"/>
</dbReference>
<dbReference type="Pfam" id="PF13365">
    <property type="entry name" value="Trypsin_2"/>
    <property type="match status" value="1"/>
</dbReference>
<evidence type="ECO:0000313" key="6">
    <source>
        <dbReference type="Proteomes" id="UP000295479"/>
    </source>
</evidence>
<dbReference type="Proteomes" id="UP000295479">
    <property type="component" value="Unassembled WGS sequence"/>
</dbReference>
<proteinExistence type="inferred from homology"/>
<keyword evidence="6" id="KW-1185">Reference proteome</keyword>
<dbReference type="Pfam" id="PF13180">
    <property type="entry name" value="PDZ_2"/>
    <property type="match status" value="1"/>
</dbReference>
<dbReference type="GO" id="GO:0004252">
    <property type="term" value="F:serine-type endopeptidase activity"/>
    <property type="evidence" value="ECO:0007669"/>
    <property type="project" value="InterPro"/>
</dbReference>
<evidence type="ECO:0000313" key="5">
    <source>
        <dbReference type="EMBL" id="TDD96884.1"/>
    </source>
</evidence>
<dbReference type="GO" id="GO:0006508">
    <property type="term" value="P:proteolysis"/>
    <property type="evidence" value="ECO:0007669"/>
    <property type="project" value="UniProtKB-KW"/>
</dbReference>
<gene>
    <name evidence="5" type="ORF">E0F76_09560</name>
</gene>
<dbReference type="InterPro" id="IPR036034">
    <property type="entry name" value="PDZ_sf"/>
</dbReference>
<dbReference type="PANTHER" id="PTHR22939:SF129">
    <property type="entry name" value="SERINE PROTEASE HTRA2, MITOCHONDRIAL"/>
    <property type="match status" value="1"/>
</dbReference>
<evidence type="ECO:0000256" key="2">
    <source>
        <dbReference type="ARBA" id="ARBA00022670"/>
    </source>
</evidence>
<dbReference type="SMART" id="SM00228">
    <property type="entry name" value="PDZ"/>
    <property type="match status" value="2"/>
</dbReference>
<comment type="similarity">
    <text evidence="1">Belongs to the peptidase S1C family.</text>
</comment>
<dbReference type="PROSITE" id="PS51257">
    <property type="entry name" value="PROKAR_LIPOPROTEIN"/>
    <property type="match status" value="1"/>
</dbReference>
<keyword evidence="2" id="KW-0645">Protease</keyword>
<evidence type="ECO:0000259" key="4">
    <source>
        <dbReference type="PROSITE" id="PS50106"/>
    </source>
</evidence>
<name>A0A4R5CHS4_9FLAO</name>
<dbReference type="SUPFAM" id="SSF50494">
    <property type="entry name" value="Trypsin-like serine proteases"/>
    <property type="match status" value="1"/>
</dbReference>
<comment type="caution">
    <text evidence="5">The sequence shown here is derived from an EMBL/GenBank/DDBJ whole genome shotgun (WGS) entry which is preliminary data.</text>
</comment>
<evidence type="ECO:0000256" key="1">
    <source>
        <dbReference type="ARBA" id="ARBA00010541"/>
    </source>
</evidence>
<evidence type="ECO:0000256" key="3">
    <source>
        <dbReference type="ARBA" id="ARBA00022801"/>
    </source>
</evidence>